<evidence type="ECO:0000259" key="7">
    <source>
        <dbReference type="Pfam" id="PF00205"/>
    </source>
</evidence>
<dbReference type="InterPro" id="IPR012001">
    <property type="entry name" value="Thiamin_PyroP_enz_TPP-bd_dom"/>
</dbReference>
<evidence type="ECO:0000259" key="8">
    <source>
        <dbReference type="Pfam" id="PF02775"/>
    </source>
</evidence>
<dbReference type="SUPFAM" id="SSF52467">
    <property type="entry name" value="DHS-like NAD/FAD-binding domain"/>
    <property type="match status" value="1"/>
</dbReference>
<dbReference type="Proteomes" id="UP000250266">
    <property type="component" value="Unassembled WGS sequence"/>
</dbReference>
<dbReference type="CDD" id="cd07035">
    <property type="entry name" value="TPP_PYR_POX_like"/>
    <property type="match status" value="1"/>
</dbReference>
<dbReference type="PROSITE" id="PS00187">
    <property type="entry name" value="TPP_ENZYMES"/>
    <property type="match status" value="1"/>
</dbReference>
<dbReference type="PANTHER" id="PTHR18968:SF166">
    <property type="entry name" value="2-HYDROXYACYL-COA LYASE 2"/>
    <property type="match status" value="1"/>
</dbReference>
<evidence type="ECO:0000313" key="11">
    <source>
        <dbReference type="Proteomes" id="UP000250266"/>
    </source>
</evidence>
<dbReference type="GO" id="GO:0000287">
    <property type="term" value="F:magnesium ion binding"/>
    <property type="evidence" value="ECO:0007669"/>
    <property type="project" value="InterPro"/>
</dbReference>
<accession>A0A8E2J931</accession>
<gene>
    <name evidence="10" type="ORF">K432DRAFT_430303</name>
</gene>
<feature type="domain" description="Thiamine pyrophosphate enzyme TPP-binding" evidence="8">
    <location>
        <begin position="400"/>
        <end position="542"/>
    </location>
</feature>
<dbReference type="FunFam" id="3.40.50.970:FF:000007">
    <property type="entry name" value="Acetolactate synthase"/>
    <property type="match status" value="1"/>
</dbReference>
<name>A0A8E2J931_9PEZI</name>
<dbReference type="InterPro" id="IPR000399">
    <property type="entry name" value="TPP-bd_CS"/>
</dbReference>
<evidence type="ECO:0000259" key="9">
    <source>
        <dbReference type="Pfam" id="PF02776"/>
    </source>
</evidence>
<protein>
    <submittedName>
        <fullName evidence="10">Acetolactate synthase large subunit</fullName>
    </submittedName>
</protein>
<dbReference type="GO" id="GO:0009097">
    <property type="term" value="P:isoleucine biosynthetic process"/>
    <property type="evidence" value="ECO:0007669"/>
    <property type="project" value="TreeGrafter"/>
</dbReference>
<comment type="similarity">
    <text evidence="3 6">Belongs to the TPP enzyme family.</text>
</comment>
<dbReference type="Gene3D" id="3.40.50.1220">
    <property type="entry name" value="TPP-binding domain"/>
    <property type="match status" value="1"/>
</dbReference>
<dbReference type="OrthoDB" id="10006023at2759"/>
<dbReference type="GO" id="GO:0050660">
    <property type="term" value="F:flavin adenine dinucleotide binding"/>
    <property type="evidence" value="ECO:0007669"/>
    <property type="project" value="TreeGrafter"/>
</dbReference>
<evidence type="ECO:0000313" key="10">
    <source>
        <dbReference type="EMBL" id="OCK73949.1"/>
    </source>
</evidence>
<evidence type="ECO:0000256" key="4">
    <source>
        <dbReference type="ARBA" id="ARBA00022723"/>
    </source>
</evidence>
<evidence type="ECO:0000256" key="2">
    <source>
        <dbReference type="ARBA" id="ARBA00001964"/>
    </source>
</evidence>
<evidence type="ECO:0000256" key="5">
    <source>
        <dbReference type="ARBA" id="ARBA00023052"/>
    </source>
</evidence>
<comment type="cofactor">
    <cofactor evidence="2">
        <name>thiamine diphosphate</name>
        <dbReference type="ChEBI" id="CHEBI:58937"/>
    </cofactor>
</comment>
<evidence type="ECO:0000256" key="1">
    <source>
        <dbReference type="ARBA" id="ARBA00001946"/>
    </source>
</evidence>
<dbReference type="InterPro" id="IPR029035">
    <property type="entry name" value="DHS-like_NAD/FAD-binding_dom"/>
</dbReference>
<dbReference type="InterPro" id="IPR012000">
    <property type="entry name" value="Thiamin_PyroP_enz_cen_dom"/>
</dbReference>
<dbReference type="AlphaFoldDB" id="A0A8E2J931"/>
<dbReference type="CDD" id="cd02004">
    <property type="entry name" value="TPP_BZL_OCoD_HPCL"/>
    <property type="match status" value="1"/>
</dbReference>
<dbReference type="GO" id="GO:0003984">
    <property type="term" value="F:acetolactate synthase activity"/>
    <property type="evidence" value="ECO:0007669"/>
    <property type="project" value="TreeGrafter"/>
</dbReference>
<dbReference type="EMBL" id="KV745607">
    <property type="protein sequence ID" value="OCK73949.1"/>
    <property type="molecule type" value="Genomic_DNA"/>
</dbReference>
<feature type="domain" description="Thiamine pyrophosphate enzyme N-terminal TPP-binding" evidence="9">
    <location>
        <begin position="5"/>
        <end position="121"/>
    </location>
</feature>
<organism evidence="10 11">
    <name type="scientific">Lepidopterella palustris CBS 459.81</name>
    <dbReference type="NCBI Taxonomy" id="1314670"/>
    <lineage>
        <taxon>Eukaryota</taxon>
        <taxon>Fungi</taxon>
        <taxon>Dikarya</taxon>
        <taxon>Ascomycota</taxon>
        <taxon>Pezizomycotina</taxon>
        <taxon>Dothideomycetes</taxon>
        <taxon>Pleosporomycetidae</taxon>
        <taxon>Mytilinidiales</taxon>
        <taxon>Argynnaceae</taxon>
        <taxon>Lepidopterella</taxon>
    </lineage>
</organism>
<reference evidence="10 11" key="1">
    <citation type="journal article" date="2016" name="Nat. Commun.">
        <title>Ectomycorrhizal ecology is imprinted in the genome of the dominant symbiotic fungus Cenococcum geophilum.</title>
        <authorList>
            <consortium name="DOE Joint Genome Institute"/>
            <person name="Peter M."/>
            <person name="Kohler A."/>
            <person name="Ohm R.A."/>
            <person name="Kuo A."/>
            <person name="Krutzmann J."/>
            <person name="Morin E."/>
            <person name="Arend M."/>
            <person name="Barry K.W."/>
            <person name="Binder M."/>
            <person name="Choi C."/>
            <person name="Clum A."/>
            <person name="Copeland A."/>
            <person name="Grisel N."/>
            <person name="Haridas S."/>
            <person name="Kipfer T."/>
            <person name="LaButti K."/>
            <person name="Lindquist E."/>
            <person name="Lipzen A."/>
            <person name="Maire R."/>
            <person name="Meier B."/>
            <person name="Mihaltcheva S."/>
            <person name="Molinier V."/>
            <person name="Murat C."/>
            <person name="Poggeler S."/>
            <person name="Quandt C.A."/>
            <person name="Sperisen C."/>
            <person name="Tritt A."/>
            <person name="Tisserant E."/>
            <person name="Crous P.W."/>
            <person name="Henrissat B."/>
            <person name="Nehls U."/>
            <person name="Egli S."/>
            <person name="Spatafora J.W."/>
            <person name="Grigoriev I.V."/>
            <person name="Martin F.M."/>
        </authorList>
    </citation>
    <scope>NUCLEOTIDE SEQUENCE [LARGE SCALE GENOMIC DNA]</scope>
    <source>
        <strain evidence="10 11">CBS 459.81</strain>
    </source>
</reference>
<dbReference type="GO" id="GO:0005948">
    <property type="term" value="C:acetolactate synthase complex"/>
    <property type="evidence" value="ECO:0007669"/>
    <property type="project" value="TreeGrafter"/>
</dbReference>
<evidence type="ECO:0000256" key="3">
    <source>
        <dbReference type="ARBA" id="ARBA00007812"/>
    </source>
</evidence>
<keyword evidence="11" id="KW-1185">Reference proteome</keyword>
<dbReference type="Pfam" id="PF00205">
    <property type="entry name" value="TPP_enzyme_M"/>
    <property type="match status" value="1"/>
</dbReference>
<dbReference type="InterPro" id="IPR011766">
    <property type="entry name" value="TPP_enzyme_TPP-bd"/>
</dbReference>
<dbReference type="SUPFAM" id="SSF52518">
    <property type="entry name" value="Thiamin diphosphate-binding fold (THDP-binding)"/>
    <property type="match status" value="2"/>
</dbReference>
<sequence length="560" mass="59479">MPQVTGGELVARTLKQAGVTHVFAIHGGHLETIFQGLVAHGISVVDGRDEAASGHAAEGYSRTRRTLGVAMATAGPGITNAITSIANAHLDRTPVLYLTASAGLANVENNMVQAGIDNVALTKSITKWAHQITKANDIPRLLAHAIRVATSGPTGPVVLDFPIEVTFGVVDEDIAPIPASIYVDSAPAPQAHAVEETIRLLTGAKRPVIMAGEGAWQSGTSKELRSFAEATGIPVFAHYQSQGLLPDDHPLYGGSFFKMAGLNEPGNRPDVILALGTRFGVYTLGSTDRLIPADAKVIHAEVDPVEIGRLRRVDVPIIADSKEVLSALNASLARRTAATPDLRAWQKTIQNTRARHSDRANSLLAHRDESAQIHPYQAAKAIVDSLADDAILIGDGAEAHQWVAEAARPQHPDSYFTHGHLACLGFGLGFAVGAQSAYPSRQVLLVTGDGGVGFTIAEFDTMARHGLPIVVVVMNNRVWGATRHFQEIFSPGRYVATELANTRYDEVAAAFGCRGQLVTKISELKPAIQAAFSSGKPTCINVLVEFSAMPPDAELLMSAF</sequence>
<keyword evidence="5 6" id="KW-0786">Thiamine pyrophosphate</keyword>
<dbReference type="GO" id="GO:0030976">
    <property type="term" value="F:thiamine pyrophosphate binding"/>
    <property type="evidence" value="ECO:0007669"/>
    <property type="project" value="InterPro"/>
</dbReference>
<proteinExistence type="inferred from homology"/>
<feature type="domain" description="Thiamine pyrophosphate enzyme central" evidence="7">
    <location>
        <begin position="194"/>
        <end position="328"/>
    </location>
</feature>
<keyword evidence="4" id="KW-0479">Metal-binding</keyword>
<dbReference type="InterPro" id="IPR029061">
    <property type="entry name" value="THDP-binding"/>
</dbReference>
<dbReference type="GO" id="GO:0009099">
    <property type="term" value="P:L-valine biosynthetic process"/>
    <property type="evidence" value="ECO:0007669"/>
    <property type="project" value="TreeGrafter"/>
</dbReference>
<dbReference type="PANTHER" id="PTHR18968">
    <property type="entry name" value="THIAMINE PYROPHOSPHATE ENZYMES"/>
    <property type="match status" value="1"/>
</dbReference>
<dbReference type="InterPro" id="IPR045229">
    <property type="entry name" value="TPP_enz"/>
</dbReference>
<dbReference type="Pfam" id="PF02776">
    <property type="entry name" value="TPP_enzyme_N"/>
    <property type="match status" value="1"/>
</dbReference>
<dbReference type="Pfam" id="PF02775">
    <property type="entry name" value="TPP_enzyme_C"/>
    <property type="match status" value="1"/>
</dbReference>
<evidence type="ECO:0000256" key="6">
    <source>
        <dbReference type="RuleBase" id="RU362132"/>
    </source>
</evidence>
<comment type="cofactor">
    <cofactor evidence="1">
        <name>Mg(2+)</name>
        <dbReference type="ChEBI" id="CHEBI:18420"/>
    </cofactor>
</comment>
<dbReference type="Gene3D" id="3.40.50.970">
    <property type="match status" value="2"/>
</dbReference>